<evidence type="ECO:0000313" key="3">
    <source>
        <dbReference type="Proteomes" id="UP001168990"/>
    </source>
</evidence>
<gene>
    <name evidence="2" type="ORF">PV328_008426</name>
</gene>
<protein>
    <submittedName>
        <fullName evidence="2">Uncharacterized protein</fullName>
    </submittedName>
</protein>
<reference evidence="2" key="2">
    <citation type="submission" date="2023-03" db="EMBL/GenBank/DDBJ databases">
        <authorList>
            <person name="Inwood S.N."/>
            <person name="Skelly J.G."/>
            <person name="Guhlin J."/>
            <person name="Harrop T.W.R."/>
            <person name="Goldson S.G."/>
            <person name="Dearden P.K."/>
        </authorList>
    </citation>
    <scope>NUCLEOTIDE SEQUENCE</scope>
    <source>
        <strain evidence="2">Irish</strain>
        <tissue evidence="2">Whole body</tissue>
    </source>
</reference>
<dbReference type="EMBL" id="JAQQBS010000003">
    <property type="protein sequence ID" value="KAK0170589.1"/>
    <property type="molecule type" value="Genomic_DNA"/>
</dbReference>
<comment type="caution">
    <text evidence="2">The sequence shown here is derived from an EMBL/GenBank/DDBJ whole genome shotgun (WGS) entry which is preliminary data.</text>
</comment>
<sequence>MKTKKRGVEAKENKEKKRIRNESDQETEFDGDQSNEEMEEHITSISDSQHYDGENGNMEIHQVTSSCNPENGKRGRYNVKNGEIIISATLKAESCKIRGVNNLVKIVDISRTKLKPIKVTKTGLNTANLYYDKVGVTNEILDVHIKENGCDKEIWYKIAMTKLGGCAEVSESAEDDEGTEVYGDTDAADITEGAEVAEDADDAKVVEEIV</sequence>
<name>A0AA39KR14_9HYME</name>
<evidence type="ECO:0000313" key="2">
    <source>
        <dbReference type="EMBL" id="KAK0170589.1"/>
    </source>
</evidence>
<feature type="region of interest" description="Disordered" evidence="1">
    <location>
        <begin position="1"/>
        <end position="56"/>
    </location>
</feature>
<feature type="compositionally biased region" description="Acidic residues" evidence="1">
    <location>
        <begin position="24"/>
        <end position="39"/>
    </location>
</feature>
<feature type="compositionally biased region" description="Basic and acidic residues" evidence="1">
    <location>
        <begin position="1"/>
        <end position="23"/>
    </location>
</feature>
<evidence type="ECO:0000256" key="1">
    <source>
        <dbReference type="SAM" id="MobiDB-lite"/>
    </source>
</evidence>
<accession>A0AA39KR14</accession>
<dbReference type="AlphaFoldDB" id="A0AA39KR14"/>
<dbReference type="Proteomes" id="UP001168990">
    <property type="component" value="Unassembled WGS sequence"/>
</dbReference>
<organism evidence="2 3">
    <name type="scientific">Microctonus aethiopoides</name>
    <dbReference type="NCBI Taxonomy" id="144406"/>
    <lineage>
        <taxon>Eukaryota</taxon>
        <taxon>Metazoa</taxon>
        <taxon>Ecdysozoa</taxon>
        <taxon>Arthropoda</taxon>
        <taxon>Hexapoda</taxon>
        <taxon>Insecta</taxon>
        <taxon>Pterygota</taxon>
        <taxon>Neoptera</taxon>
        <taxon>Endopterygota</taxon>
        <taxon>Hymenoptera</taxon>
        <taxon>Apocrita</taxon>
        <taxon>Ichneumonoidea</taxon>
        <taxon>Braconidae</taxon>
        <taxon>Euphorinae</taxon>
        <taxon>Microctonus</taxon>
    </lineage>
</organism>
<reference evidence="2" key="1">
    <citation type="journal article" date="2023" name="bioRxiv">
        <title>Scaffold-level genome assemblies of two parasitoid biocontrol wasps reveal the parthenogenesis mechanism and an associated novel virus.</title>
        <authorList>
            <person name="Inwood S."/>
            <person name="Skelly J."/>
            <person name="Guhlin J."/>
            <person name="Harrop T."/>
            <person name="Goldson S."/>
            <person name="Dearden P."/>
        </authorList>
    </citation>
    <scope>NUCLEOTIDE SEQUENCE</scope>
    <source>
        <strain evidence="2">Irish</strain>
        <tissue evidence="2">Whole body</tissue>
    </source>
</reference>
<keyword evidence="3" id="KW-1185">Reference proteome</keyword>
<proteinExistence type="predicted"/>